<comment type="similarity">
    <text evidence="12">Belongs to the LpxC family.</text>
</comment>
<dbReference type="Gene3D" id="3.30.230.20">
    <property type="entry name" value="lpxc deacetylase, domain 1"/>
    <property type="match status" value="1"/>
</dbReference>
<evidence type="ECO:0000256" key="7">
    <source>
        <dbReference type="ARBA" id="ARBA00022723"/>
    </source>
</evidence>
<evidence type="ECO:0000256" key="10">
    <source>
        <dbReference type="ARBA" id="ARBA00023098"/>
    </source>
</evidence>
<comment type="caution">
    <text evidence="13">The sequence shown here is derived from an EMBL/GenBank/DDBJ whole genome shotgun (WGS) entry which is preliminary data.</text>
</comment>
<evidence type="ECO:0000256" key="12">
    <source>
        <dbReference type="HAMAP-Rule" id="MF_00388"/>
    </source>
</evidence>
<reference evidence="13 14" key="1">
    <citation type="submission" date="2018-10" db="EMBL/GenBank/DDBJ databases">
        <title>An updated phylogeny of the Alphaproteobacteria reveals that the parasitic Rickettsiales and Holosporales have independent origins.</title>
        <authorList>
            <person name="Munoz-Gomez S.A."/>
            <person name="Hess S."/>
            <person name="Burger G."/>
            <person name="Lang B.F."/>
            <person name="Susko E."/>
            <person name="Slamovits C.H."/>
            <person name="Roger A.J."/>
        </authorList>
    </citation>
    <scope>NUCLEOTIDE SEQUENCE [LARGE SCALE GENOMIC DNA]</scope>
    <source>
        <strain evidence="13">HOLO01</strain>
    </source>
</reference>
<dbReference type="InterPro" id="IPR015870">
    <property type="entry name" value="UDP-acyl_N-AcGlcN_deAcase_N"/>
</dbReference>
<dbReference type="NCBIfam" id="TIGR00325">
    <property type="entry name" value="lpxC"/>
    <property type="match status" value="1"/>
</dbReference>
<evidence type="ECO:0000256" key="1">
    <source>
        <dbReference type="ARBA" id="ARBA00001947"/>
    </source>
</evidence>
<keyword evidence="10 12" id="KW-0443">Lipid metabolism</keyword>
<dbReference type="EC" id="3.5.1.108" evidence="4 12"/>
<feature type="binding site" evidence="12">
    <location>
        <position position="268"/>
    </location>
    <ligand>
        <name>Zn(2+)</name>
        <dbReference type="ChEBI" id="CHEBI:29105"/>
    </ligand>
</feature>
<keyword evidence="8 12" id="KW-0378">Hydrolase</keyword>
<dbReference type="InterPro" id="IPR004463">
    <property type="entry name" value="UDP-acyl_GlcNac_deAcase"/>
</dbReference>
<dbReference type="PANTHER" id="PTHR33694">
    <property type="entry name" value="UDP-3-O-ACYL-N-ACETYLGLUCOSAMINE DEACETYLASE 1, MITOCHONDRIAL-RELATED"/>
    <property type="match status" value="1"/>
</dbReference>
<proteinExistence type="inferred from homology"/>
<dbReference type="OrthoDB" id="9802746at2"/>
<dbReference type="EMBL" id="SCFB01000001">
    <property type="protein sequence ID" value="RZI47058.1"/>
    <property type="molecule type" value="Genomic_DNA"/>
</dbReference>
<organism evidence="13 14">
    <name type="scientific">Candidatus Finniella inopinata</name>
    <dbReference type="NCBI Taxonomy" id="1696036"/>
    <lineage>
        <taxon>Bacteria</taxon>
        <taxon>Pseudomonadati</taxon>
        <taxon>Pseudomonadota</taxon>
        <taxon>Alphaproteobacteria</taxon>
        <taxon>Holosporales</taxon>
        <taxon>Candidatus Paracaedibacteraceae</taxon>
        <taxon>Candidatus Finniella</taxon>
    </lineage>
</organism>
<comment type="cofactor">
    <cofactor evidence="1 12">
        <name>Zn(2+)</name>
        <dbReference type="ChEBI" id="CHEBI:29105"/>
    </cofactor>
</comment>
<dbReference type="UniPathway" id="UPA00359">
    <property type="reaction ID" value="UER00478"/>
</dbReference>
<dbReference type="Gene3D" id="3.30.1700.10">
    <property type="entry name" value="lpxc deacetylase, domain 2"/>
    <property type="match status" value="1"/>
</dbReference>
<keyword evidence="7 12" id="KW-0479">Metal-binding</keyword>
<dbReference type="SUPFAM" id="SSF54211">
    <property type="entry name" value="Ribosomal protein S5 domain 2-like"/>
    <property type="match status" value="2"/>
</dbReference>
<dbReference type="GO" id="GO:0009245">
    <property type="term" value="P:lipid A biosynthetic process"/>
    <property type="evidence" value="ECO:0007669"/>
    <property type="project" value="UniProtKB-UniRule"/>
</dbReference>
<dbReference type="InterPro" id="IPR020568">
    <property type="entry name" value="Ribosomal_Su5_D2-typ_SF"/>
</dbReference>
<comment type="catalytic activity">
    <reaction evidence="11 12">
        <text>a UDP-3-O-[(3R)-3-hydroxyacyl]-N-acetyl-alpha-D-glucosamine + H2O = a UDP-3-O-[(3R)-3-hydroxyacyl]-alpha-D-glucosamine + acetate</text>
        <dbReference type="Rhea" id="RHEA:67816"/>
        <dbReference type="ChEBI" id="CHEBI:15377"/>
        <dbReference type="ChEBI" id="CHEBI:30089"/>
        <dbReference type="ChEBI" id="CHEBI:137740"/>
        <dbReference type="ChEBI" id="CHEBI:173225"/>
        <dbReference type="EC" id="3.5.1.108"/>
    </reaction>
</comment>
<evidence type="ECO:0000256" key="5">
    <source>
        <dbReference type="ARBA" id="ARBA00022516"/>
    </source>
</evidence>
<name>A0A4Q7DKX8_9PROT</name>
<comment type="pathway">
    <text evidence="3 12">Glycolipid biosynthesis; lipid IV(A) biosynthesis; lipid IV(A) from (3R)-3-hydroxytetradecanoyl-[acyl-carrier-protein] and UDP-N-acetyl-alpha-D-glucosamine: step 2/6.</text>
</comment>
<dbReference type="PANTHER" id="PTHR33694:SF1">
    <property type="entry name" value="UDP-3-O-ACYL-N-ACETYLGLUCOSAMINE DEACETYLASE 1, MITOCHONDRIAL-RELATED"/>
    <property type="match status" value="1"/>
</dbReference>
<feature type="binding site" evidence="12">
    <location>
        <position position="264"/>
    </location>
    <ligand>
        <name>Zn(2+)</name>
        <dbReference type="ChEBI" id="CHEBI:29105"/>
    </ligand>
</feature>
<dbReference type="AlphaFoldDB" id="A0A4Q7DKX8"/>
<keyword evidence="14" id="KW-1185">Reference proteome</keyword>
<evidence type="ECO:0000256" key="6">
    <source>
        <dbReference type="ARBA" id="ARBA00022556"/>
    </source>
</evidence>
<evidence type="ECO:0000256" key="3">
    <source>
        <dbReference type="ARBA" id="ARBA00005002"/>
    </source>
</evidence>
<evidence type="ECO:0000256" key="11">
    <source>
        <dbReference type="ARBA" id="ARBA00024535"/>
    </source>
</evidence>
<evidence type="ECO:0000256" key="4">
    <source>
        <dbReference type="ARBA" id="ARBA00012745"/>
    </source>
</evidence>
<dbReference type="Pfam" id="PF03331">
    <property type="entry name" value="LpxC"/>
    <property type="match status" value="1"/>
</dbReference>
<keyword evidence="9 12" id="KW-0862">Zinc</keyword>
<dbReference type="GO" id="GO:0046872">
    <property type="term" value="F:metal ion binding"/>
    <property type="evidence" value="ECO:0007669"/>
    <property type="project" value="UniProtKB-KW"/>
</dbReference>
<protein>
    <recommendedName>
        <fullName evidence="4 12">UDP-3-O-acyl-N-acetylglucosamine deacetylase</fullName>
        <shortName evidence="12">UDP-3-O-acyl-GlcNAc deacetylase</shortName>
        <ecNumber evidence="4 12">3.5.1.108</ecNumber>
    </recommendedName>
    <alternativeName>
        <fullName evidence="12">UDP-3-O-[R-3-hydroxymyristoyl]-N-acetylglucosamine deacetylase</fullName>
    </alternativeName>
</protein>
<dbReference type="GO" id="GO:0016020">
    <property type="term" value="C:membrane"/>
    <property type="evidence" value="ECO:0007669"/>
    <property type="project" value="GOC"/>
</dbReference>
<evidence type="ECO:0000256" key="8">
    <source>
        <dbReference type="ARBA" id="ARBA00022801"/>
    </source>
</evidence>
<evidence type="ECO:0000313" key="13">
    <source>
        <dbReference type="EMBL" id="RZI47058.1"/>
    </source>
</evidence>
<evidence type="ECO:0000256" key="2">
    <source>
        <dbReference type="ARBA" id="ARBA00002923"/>
    </source>
</evidence>
<sequence>MSMPSPQFYQETSYHPTVCHSEMAQTLQSTLGGTVSCSGVGVHSGQPVSLTLRPGKVDSGYIFVRTDVTSNSKIAGRYDHVVDTQLCTKLANAEGFSISTVEHVLAALAGAHITNAIIEVNGPEVPIMDGSSAVFSQLIEKAGIQPQNTVVRGIKILKPVRVTVGQSYAEFVPCEDRLVTMTFDGHGRLKKLAAKKEMTFDWDHDDFNDLLADARTFGFYDDAQKLLAMGLAKGASLENTVVIQDENTVMNPEGLRSSDELVRHKILDAVGDLALAGVRIQGHFRGVNSGHALNNQLLRALFNTPDAWC</sequence>
<dbReference type="Proteomes" id="UP000293550">
    <property type="component" value="Unassembled WGS sequence"/>
</dbReference>
<comment type="function">
    <text evidence="2 12">Catalyzes the hydrolysis of UDP-3-O-myristoyl-N-acetylglucosamine to form UDP-3-O-myristoylglucosamine and acetate, the committed step in lipid A biosynthesis.</text>
</comment>
<dbReference type="HAMAP" id="MF_00388">
    <property type="entry name" value="LpxC"/>
    <property type="match status" value="1"/>
</dbReference>
<gene>
    <name evidence="12 13" type="primary">lpxC</name>
    <name evidence="13" type="ORF">EQU50_00270</name>
</gene>
<feature type="active site" description="Proton donor" evidence="12">
    <location>
        <position position="291"/>
    </location>
</feature>
<accession>A0A4Q7DKX8</accession>
<evidence type="ECO:0000256" key="9">
    <source>
        <dbReference type="ARBA" id="ARBA00022833"/>
    </source>
</evidence>
<feature type="binding site" evidence="12">
    <location>
        <position position="103"/>
    </location>
    <ligand>
        <name>Zn(2+)</name>
        <dbReference type="ChEBI" id="CHEBI:29105"/>
    </ligand>
</feature>
<dbReference type="InterPro" id="IPR011334">
    <property type="entry name" value="UDP-acyl_GlcNac_deAcase_C"/>
</dbReference>
<dbReference type="GO" id="GO:0103117">
    <property type="term" value="F:UDP-3-O-acyl-N-acetylglucosamine deacetylase activity"/>
    <property type="evidence" value="ECO:0007669"/>
    <property type="project" value="UniProtKB-UniRule"/>
</dbReference>
<evidence type="ECO:0000313" key="14">
    <source>
        <dbReference type="Proteomes" id="UP000293550"/>
    </source>
</evidence>
<keyword evidence="6 12" id="KW-0441">Lipid A biosynthesis</keyword>
<keyword evidence="5 12" id="KW-0444">Lipid biosynthesis</keyword>